<name>A0A3R7FAA8_9EURO</name>
<dbReference type="AlphaFoldDB" id="A0A3R7FAA8"/>
<proteinExistence type="predicted"/>
<accession>A0A3R7FAA8</accession>
<evidence type="ECO:0000313" key="1">
    <source>
        <dbReference type="EMBL" id="RLL99215.1"/>
    </source>
</evidence>
<dbReference type="Proteomes" id="UP000215289">
    <property type="component" value="Unassembled WGS sequence"/>
</dbReference>
<gene>
    <name evidence="1" type="ORF">CFD26_106468</name>
</gene>
<protein>
    <submittedName>
        <fullName evidence="1">Uncharacterized protein</fullName>
    </submittedName>
</protein>
<sequence>MAVQSDQADANTEHLAAMVVNEEVYDSDQEDDITLLMDITSRPGAYGDPPDQGCRQPGVNTLGYHSPSPPDGTDFLIPPPQNIDRELHRGWASALARFRRTNLTYDGVEYWALPDLLGFFMSSLGRAPTTASKRNFYLPLTAVYGRWCTKLSQQGRHTWQRVFQCSWTEDGEFHLRASRGQQLLDARERDGILVAVLTVKTSIPTLSLADIEYTDSFEKDFYSRDHTVMHEEGHHITDQAATVSNVTQTSITITKSTEKLNIRLVHEEE</sequence>
<keyword evidence="2" id="KW-1185">Reference proteome</keyword>
<organism evidence="1 2">
    <name type="scientific">Aspergillus turcosus</name>
    <dbReference type="NCBI Taxonomy" id="1245748"/>
    <lineage>
        <taxon>Eukaryota</taxon>
        <taxon>Fungi</taxon>
        <taxon>Dikarya</taxon>
        <taxon>Ascomycota</taxon>
        <taxon>Pezizomycotina</taxon>
        <taxon>Eurotiomycetes</taxon>
        <taxon>Eurotiomycetidae</taxon>
        <taxon>Eurotiales</taxon>
        <taxon>Aspergillaceae</taxon>
        <taxon>Aspergillus</taxon>
        <taxon>Aspergillus subgen. Fumigati</taxon>
    </lineage>
</organism>
<comment type="caution">
    <text evidence="1">The sequence shown here is derived from an EMBL/GenBank/DDBJ whole genome shotgun (WGS) entry which is preliminary data.</text>
</comment>
<dbReference type="OrthoDB" id="5350472at2759"/>
<dbReference type="EMBL" id="NIDN02000036">
    <property type="protein sequence ID" value="RLL99215.1"/>
    <property type="molecule type" value="Genomic_DNA"/>
</dbReference>
<reference evidence="1 2" key="1">
    <citation type="submission" date="2018-08" db="EMBL/GenBank/DDBJ databases">
        <title>Draft genome sequences of two Aspergillus turcosus clinical strains isolated from bronchoalveolar lavage fluid: one azole-susceptible and the other azole-resistant.</title>
        <authorList>
            <person name="Parent-Michaud M."/>
            <person name="Dufresne P.J."/>
            <person name="Fournier E."/>
            <person name="Martineau C."/>
            <person name="Moreira S."/>
            <person name="Perkins V."/>
            <person name="De Repentigny L."/>
            <person name="Dufresne S.F."/>
        </authorList>
    </citation>
    <scope>NUCLEOTIDE SEQUENCE [LARGE SCALE GENOMIC DNA]</scope>
    <source>
        <strain evidence="1">HMR AF 1038</strain>
    </source>
</reference>
<evidence type="ECO:0000313" key="2">
    <source>
        <dbReference type="Proteomes" id="UP000215289"/>
    </source>
</evidence>